<dbReference type="GO" id="GO:0004644">
    <property type="term" value="F:phosphoribosylglycinamide formyltransferase activity"/>
    <property type="evidence" value="ECO:0007669"/>
    <property type="project" value="UniProtKB-EC"/>
</dbReference>
<gene>
    <name evidence="10" type="ORF">METZ01_LOCUS14533</name>
</gene>
<evidence type="ECO:0000256" key="5">
    <source>
        <dbReference type="ARBA" id="ARBA00038440"/>
    </source>
</evidence>
<evidence type="ECO:0000256" key="3">
    <source>
        <dbReference type="ARBA" id="ARBA00022679"/>
    </source>
</evidence>
<comment type="catalytic activity">
    <reaction evidence="8">
        <text>N(1)-(5-phospho-beta-D-ribosyl)glycinamide + (6R)-10-formyltetrahydrofolate = N(2)-formyl-N(1)-(5-phospho-beta-D-ribosyl)glycinamide + (6S)-5,6,7,8-tetrahydrofolate + H(+)</text>
        <dbReference type="Rhea" id="RHEA:15053"/>
        <dbReference type="ChEBI" id="CHEBI:15378"/>
        <dbReference type="ChEBI" id="CHEBI:57453"/>
        <dbReference type="ChEBI" id="CHEBI:143788"/>
        <dbReference type="ChEBI" id="CHEBI:147286"/>
        <dbReference type="ChEBI" id="CHEBI:195366"/>
        <dbReference type="EC" id="2.1.2.2"/>
    </reaction>
</comment>
<accession>A0A381P5U5</accession>
<keyword evidence="3" id="KW-0808">Transferase</keyword>
<name>A0A381P5U5_9ZZZZ</name>
<dbReference type="GO" id="GO:0005737">
    <property type="term" value="C:cytoplasm"/>
    <property type="evidence" value="ECO:0007669"/>
    <property type="project" value="TreeGrafter"/>
</dbReference>
<dbReference type="Pfam" id="PF00551">
    <property type="entry name" value="Formyl_trans_N"/>
    <property type="match status" value="1"/>
</dbReference>
<sequence length="274" mass="30416">MLNIGWFSTGRGEGSRGLLNFVQKRLAETGANARISFAFSNRARGEAEGSDEYFALVDGYGIPLITHSSTEFRKQTSGRFSDHREEFDQQVMDKLAEQDADICVLAGYMLIVGGKMCRQYPLLNLHPALPDGPTGTWQEVVWELIETGATTTGAMVHLATEEVDRGPVVSYVTVPIIGPIFDHLWESLKRKDLDEIKKTEGEDFALFRAIRREQYHREPYLLFETLRAVSQGEIQVAEGQVLDASGMPLSKSMPSGLCLDAQIAEAMLEDPAKS</sequence>
<organism evidence="10">
    <name type="scientific">marine metagenome</name>
    <dbReference type="NCBI Taxonomy" id="408172"/>
    <lineage>
        <taxon>unclassified sequences</taxon>
        <taxon>metagenomes</taxon>
        <taxon>ecological metagenomes</taxon>
    </lineage>
</organism>
<dbReference type="EC" id="2.1.2.2" evidence="2"/>
<evidence type="ECO:0000256" key="4">
    <source>
        <dbReference type="ARBA" id="ARBA00022755"/>
    </source>
</evidence>
<proteinExistence type="inferred from homology"/>
<feature type="domain" description="Formyl transferase N-terminal" evidence="9">
    <location>
        <begin position="76"/>
        <end position="177"/>
    </location>
</feature>
<dbReference type="InterPro" id="IPR002376">
    <property type="entry name" value="Formyl_transf_N"/>
</dbReference>
<evidence type="ECO:0000256" key="6">
    <source>
        <dbReference type="ARBA" id="ARBA00041324"/>
    </source>
</evidence>
<comment type="similarity">
    <text evidence="5">Belongs to the GART family.</text>
</comment>
<dbReference type="PANTHER" id="PTHR43369:SF2">
    <property type="entry name" value="PHOSPHORIBOSYLGLYCINAMIDE FORMYLTRANSFERASE"/>
    <property type="match status" value="1"/>
</dbReference>
<comment type="pathway">
    <text evidence="1">Purine metabolism; IMP biosynthesis via de novo pathway; N(2)-formyl-N(1)-(5-phospho-D-ribosyl)glycinamide from N(1)-(5-phospho-D-ribosyl)glycinamide (10-formyl THF route): step 1/1.</text>
</comment>
<reference evidence="10" key="1">
    <citation type="submission" date="2018-05" db="EMBL/GenBank/DDBJ databases">
        <authorList>
            <person name="Lanie J.A."/>
            <person name="Ng W.-L."/>
            <person name="Kazmierczak K.M."/>
            <person name="Andrzejewski T.M."/>
            <person name="Davidsen T.M."/>
            <person name="Wayne K.J."/>
            <person name="Tettelin H."/>
            <person name="Glass J.I."/>
            <person name="Rusch D."/>
            <person name="Podicherti R."/>
            <person name="Tsui H.-C.T."/>
            <person name="Winkler M.E."/>
        </authorList>
    </citation>
    <scope>NUCLEOTIDE SEQUENCE</scope>
</reference>
<evidence type="ECO:0000256" key="2">
    <source>
        <dbReference type="ARBA" id="ARBA00012254"/>
    </source>
</evidence>
<dbReference type="PROSITE" id="PS00373">
    <property type="entry name" value="GART"/>
    <property type="match status" value="1"/>
</dbReference>
<dbReference type="GO" id="GO:0006189">
    <property type="term" value="P:'de novo' IMP biosynthetic process"/>
    <property type="evidence" value="ECO:0007669"/>
    <property type="project" value="TreeGrafter"/>
</dbReference>
<protein>
    <recommendedName>
        <fullName evidence="2">phosphoribosylglycinamide formyltransferase 1</fullName>
        <ecNumber evidence="2">2.1.2.2</ecNumber>
    </recommendedName>
    <alternativeName>
        <fullName evidence="7">5'-phosphoribosylglycinamide transformylase</fullName>
    </alternativeName>
    <alternativeName>
        <fullName evidence="6">GAR transformylase</fullName>
    </alternativeName>
</protein>
<dbReference type="InterPro" id="IPR036477">
    <property type="entry name" value="Formyl_transf_N_sf"/>
</dbReference>
<dbReference type="SUPFAM" id="SSF53328">
    <property type="entry name" value="Formyltransferase"/>
    <property type="match status" value="1"/>
</dbReference>
<evidence type="ECO:0000313" key="10">
    <source>
        <dbReference type="EMBL" id="SUZ61679.1"/>
    </source>
</evidence>
<evidence type="ECO:0000256" key="8">
    <source>
        <dbReference type="ARBA" id="ARBA00047664"/>
    </source>
</evidence>
<keyword evidence="4" id="KW-0658">Purine biosynthesis</keyword>
<evidence type="ECO:0000256" key="7">
    <source>
        <dbReference type="ARBA" id="ARBA00041682"/>
    </source>
</evidence>
<dbReference type="Gene3D" id="3.40.50.170">
    <property type="entry name" value="Formyl transferase, N-terminal domain"/>
    <property type="match status" value="1"/>
</dbReference>
<evidence type="ECO:0000259" key="9">
    <source>
        <dbReference type="Pfam" id="PF00551"/>
    </source>
</evidence>
<dbReference type="EMBL" id="UINC01000820">
    <property type="protein sequence ID" value="SUZ61679.1"/>
    <property type="molecule type" value="Genomic_DNA"/>
</dbReference>
<dbReference type="PANTHER" id="PTHR43369">
    <property type="entry name" value="PHOSPHORIBOSYLGLYCINAMIDE FORMYLTRANSFERASE"/>
    <property type="match status" value="1"/>
</dbReference>
<dbReference type="AlphaFoldDB" id="A0A381P5U5"/>
<dbReference type="InterPro" id="IPR001555">
    <property type="entry name" value="GART_AS"/>
</dbReference>
<evidence type="ECO:0000256" key="1">
    <source>
        <dbReference type="ARBA" id="ARBA00005054"/>
    </source>
</evidence>